<name>A0A2W1JN89_9CYAN</name>
<dbReference type="InterPro" id="IPR005240">
    <property type="entry name" value="DUF389"/>
</dbReference>
<keyword evidence="1" id="KW-0472">Membrane</keyword>
<feature type="transmembrane region" description="Helical" evidence="1">
    <location>
        <begin position="250"/>
        <end position="269"/>
    </location>
</feature>
<dbReference type="NCBIfam" id="TIGR00341">
    <property type="entry name" value="TIGR00341 family protein"/>
    <property type="match status" value="1"/>
</dbReference>
<dbReference type="Proteomes" id="UP000248857">
    <property type="component" value="Unassembled WGS sequence"/>
</dbReference>
<dbReference type="OrthoDB" id="9790659at2"/>
<gene>
    <name evidence="2" type="ORF">C1752_09734</name>
</gene>
<accession>A0A2W1JN89</accession>
<keyword evidence="1" id="KW-0812">Transmembrane</keyword>
<feature type="transmembrane region" description="Helical" evidence="1">
    <location>
        <begin position="156"/>
        <end position="176"/>
    </location>
</feature>
<keyword evidence="3" id="KW-1185">Reference proteome</keyword>
<evidence type="ECO:0008006" key="4">
    <source>
        <dbReference type="Google" id="ProtNLM"/>
    </source>
</evidence>
<feature type="transmembrane region" description="Helical" evidence="1">
    <location>
        <begin position="90"/>
        <end position="110"/>
    </location>
</feature>
<proteinExistence type="predicted"/>
<dbReference type="EMBL" id="PQWO01000029">
    <property type="protein sequence ID" value="PZD70721.1"/>
    <property type="molecule type" value="Genomic_DNA"/>
</dbReference>
<protein>
    <recommendedName>
        <fullName evidence="4">TIGR00341 family protein</fullName>
    </recommendedName>
</protein>
<organism evidence="2 3">
    <name type="scientific">Acaryochloris thomasi RCC1774</name>
    <dbReference type="NCBI Taxonomy" id="1764569"/>
    <lineage>
        <taxon>Bacteria</taxon>
        <taxon>Bacillati</taxon>
        <taxon>Cyanobacteriota</taxon>
        <taxon>Cyanophyceae</taxon>
        <taxon>Acaryochloridales</taxon>
        <taxon>Acaryochloridaceae</taxon>
        <taxon>Acaryochloris</taxon>
        <taxon>Acaryochloris thomasi</taxon>
    </lineage>
</organism>
<reference evidence="2 3" key="1">
    <citation type="journal article" date="2018" name="Sci. Rep.">
        <title>A novel species of the marine cyanobacterium Acaryochloris with a unique pigment content and lifestyle.</title>
        <authorList>
            <person name="Partensky F."/>
            <person name="Six C."/>
            <person name="Ratin M."/>
            <person name="Garczarek L."/>
            <person name="Vaulot D."/>
            <person name="Probert I."/>
            <person name="Calteau A."/>
            <person name="Gourvil P."/>
            <person name="Marie D."/>
            <person name="Grebert T."/>
            <person name="Bouchier C."/>
            <person name="Le Panse S."/>
            <person name="Gachenot M."/>
            <person name="Rodriguez F."/>
            <person name="Garrido J.L."/>
        </authorList>
    </citation>
    <scope>NUCLEOTIDE SEQUENCE [LARGE SCALE GENOMIC DNA]</scope>
    <source>
        <strain evidence="2 3">RCC1774</strain>
    </source>
</reference>
<keyword evidence="1" id="KW-1133">Transmembrane helix</keyword>
<dbReference type="AlphaFoldDB" id="A0A2W1JN89"/>
<feature type="transmembrane region" description="Helical" evidence="1">
    <location>
        <begin position="122"/>
        <end position="144"/>
    </location>
</feature>
<dbReference type="PANTHER" id="PTHR20992:SF9">
    <property type="entry name" value="AT15442P-RELATED"/>
    <property type="match status" value="1"/>
</dbReference>
<sequence length="361" mass="39193">MTHKSSPSLKRRLLKLRFFRQLIRTRKKISEIWNQNSGDWSWVIEKKRPIAALNRSLWKASVPSLSFYALLSLSGVISTLGLLANSAAAIIGAMIIAPLMGPIIGMAYAMTVGNRRLLKRSVLTTFKGVILSVLTAAIITFLIGLKTPSSEILIRVRPTLIDLGVALAAGAAGAFAQSRRQVENALPGVAISVALVPPLSVIGIGIAWANTNIAVGATVLFATNLIGIILSGSLVFLFQSYGSLERARKSLVAGGVSLLILGVPLGWSLRNILVRQQLKSEINTLISRESLTFANTEIQRLEVRPDFDSAFVELDVAAPPGTISQKQVQLVRQFLVERLEQPVQLKVRVVPTEFFEDGIEP</sequence>
<evidence type="ECO:0000313" key="3">
    <source>
        <dbReference type="Proteomes" id="UP000248857"/>
    </source>
</evidence>
<evidence type="ECO:0000256" key="1">
    <source>
        <dbReference type="SAM" id="Phobius"/>
    </source>
</evidence>
<dbReference type="Pfam" id="PF04087">
    <property type="entry name" value="DUF389"/>
    <property type="match status" value="1"/>
</dbReference>
<feature type="transmembrane region" description="Helical" evidence="1">
    <location>
        <begin position="188"/>
        <end position="209"/>
    </location>
</feature>
<evidence type="ECO:0000313" key="2">
    <source>
        <dbReference type="EMBL" id="PZD70721.1"/>
    </source>
</evidence>
<comment type="caution">
    <text evidence="2">The sequence shown here is derived from an EMBL/GenBank/DDBJ whole genome shotgun (WGS) entry which is preliminary data.</text>
</comment>
<dbReference type="RefSeq" id="WP_110988745.1">
    <property type="nucleotide sequence ID" value="NZ_CAWNWM010000029.1"/>
</dbReference>
<dbReference type="PANTHER" id="PTHR20992">
    <property type="entry name" value="AT15442P-RELATED"/>
    <property type="match status" value="1"/>
</dbReference>
<feature type="transmembrane region" description="Helical" evidence="1">
    <location>
        <begin position="215"/>
        <end position="238"/>
    </location>
</feature>
<feature type="transmembrane region" description="Helical" evidence="1">
    <location>
        <begin position="65"/>
        <end position="84"/>
    </location>
</feature>